<name>A0A9D3XQN7_9SAUR</name>
<proteinExistence type="predicted"/>
<dbReference type="Proteomes" id="UP000827986">
    <property type="component" value="Unassembled WGS sequence"/>
</dbReference>
<sequence length="125" mass="13868">MTRQGQPDASSYAAEQLWLVLNEGQSGLSYKWYCRLIAFYECNTCSTLLATGHLVEISRPCSASIFSTTTTGNIFHPCTSLVLIPQKKFVYVVLFVSLLDASKNPSLSKLSLTIVRSTKYTVFTV</sequence>
<keyword evidence="2" id="KW-1185">Reference proteome</keyword>
<gene>
    <name evidence="1" type="ORF">KIL84_014683</name>
</gene>
<dbReference type="EMBL" id="JAHDVG010000465">
    <property type="protein sequence ID" value="KAH1184067.1"/>
    <property type="molecule type" value="Genomic_DNA"/>
</dbReference>
<evidence type="ECO:0000313" key="1">
    <source>
        <dbReference type="EMBL" id="KAH1184067.1"/>
    </source>
</evidence>
<dbReference type="AlphaFoldDB" id="A0A9D3XQN7"/>
<accession>A0A9D3XQN7</accession>
<evidence type="ECO:0000313" key="2">
    <source>
        <dbReference type="Proteomes" id="UP000827986"/>
    </source>
</evidence>
<organism evidence="1 2">
    <name type="scientific">Mauremys mutica</name>
    <name type="common">yellowpond turtle</name>
    <dbReference type="NCBI Taxonomy" id="74926"/>
    <lineage>
        <taxon>Eukaryota</taxon>
        <taxon>Metazoa</taxon>
        <taxon>Chordata</taxon>
        <taxon>Craniata</taxon>
        <taxon>Vertebrata</taxon>
        <taxon>Euteleostomi</taxon>
        <taxon>Archelosauria</taxon>
        <taxon>Testudinata</taxon>
        <taxon>Testudines</taxon>
        <taxon>Cryptodira</taxon>
        <taxon>Durocryptodira</taxon>
        <taxon>Testudinoidea</taxon>
        <taxon>Geoemydidae</taxon>
        <taxon>Geoemydinae</taxon>
        <taxon>Mauremys</taxon>
    </lineage>
</organism>
<reference evidence="1" key="1">
    <citation type="submission" date="2021-09" db="EMBL/GenBank/DDBJ databases">
        <title>The genome of Mauremys mutica provides insights into the evolution of semi-aquatic lifestyle.</title>
        <authorList>
            <person name="Gong S."/>
            <person name="Gao Y."/>
        </authorList>
    </citation>
    <scope>NUCLEOTIDE SEQUENCE</scope>
    <source>
        <strain evidence="1">MM-2020</strain>
        <tissue evidence="1">Muscle</tissue>
    </source>
</reference>
<protein>
    <submittedName>
        <fullName evidence="1">Uncharacterized protein</fullName>
    </submittedName>
</protein>
<comment type="caution">
    <text evidence="1">The sequence shown here is derived from an EMBL/GenBank/DDBJ whole genome shotgun (WGS) entry which is preliminary data.</text>
</comment>